<dbReference type="FunFam" id="1.25.40.10:FF:001096">
    <property type="entry name" value="Pentatricopeptide repeat-containing protein"/>
    <property type="match status" value="1"/>
</dbReference>
<dbReference type="AlphaFoldDB" id="A0A453FJ45"/>
<organism evidence="4 5">
    <name type="scientific">Aegilops tauschii subsp. strangulata</name>
    <name type="common">Goatgrass</name>
    <dbReference type="NCBI Taxonomy" id="200361"/>
    <lineage>
        <taxon>Eukaryota</taxon>
        <taxon>Viridiplantae</taxon>
        <taxon>Streptophyta</taxon>
        <taxon>Embryophyta</taxon>
        <taxon>Tracheophyta</taxon>
        <taxon>Spermatophyta</taxon>
        <taxon>Magnoliopsida</taxon>
        <taxon>Liliopsida</taxon>
        <taxon>Poales</taxon>
        <taxon>Poaceae</taxon>
        <taxon>BOP clade</taxon>
        <taxon>Pooideae</taxon>
        <taxon>Triticodae</taxon>
        <taxon>Triticeae</taxon>
        <taxon>Triticinae</taxon>
        <taxon>Aegilops</taxon>
    </lineage>
</organism>
<name>A0A453FJ45_AEGTS</name>
<keyword evidence="1" id="KW-0677">Repeat</keyword>
<dbReference type="InterPro" id="IPR002885">
    <property type="entry name" value="PPR_rpt"/>
</dbReference>
<dbReference type="NCBIfam" id="TIGR00756">
    <property type="entry name" value="PPR"/>
    <property type="match status" value="3"/>
</dbReference>
<dbReference type="InterPro" id="IPR046960">
    <property type="entry name" value="PPR_At4g14850-like_plant"/>
</dbReference>
<reference evidence="4" key="4">
    <citation type="submission" date="2019-03" db="UniProtKB">
        <authorList>
            <consortium name="EnsemblPlants"/>
        </authorList>
    </citation>
    <scope>IDENTIFICATION</scope>
</reference>
<reference evidence="5" key="1">
    <citation type="journal article" date="2014" name="Science">
        <title>Ancient hybridizations among the ancestral genomes of bread wheat.</title>
        <authorList>
            <consortium name="International Wheat Genome Sequencing Consortium,"/>
            <person name="Marcussen T."/>
            <person name="Sandve S.R."/>
            <person name="Heier L."/>
            <person name="Spannagl M."/>
            <person name="Pfeifer M."/>
            <person name="Jakobsen K.S."/>
            <person name="Wulff B.B."/>
            <person name="Steuernagel B."/>
            <person name="Mayer K.F."/>
            <person name="Olsen O.A."/>
        </authorList>
    </citation>
    <scope>NUCLEOTIDE SEQUENCE [LARGE SCALE GENOMIC DNA]</scope>
    <source>
        <strain evidence="5">cv. AL8/78</strain>
    </source>
</reference>
<dbReference type="PANTHER" id="PTHR47926">
    <property type="entry name" value="PENTATRICOPEPTIDE REPEAT-CONTAINING PROTEIN"/>
    <property type="match status" value="1"/>
</dbReference>
<evidence type="ECO:0000256" key="2">
    <source>
        <dbReference type="ARBA" id="ARBA00022946"/>
    </source>
</evidence>
<dbReference type="Pfam" id="PF01535">
    <property type="entry name" value="PPR"/>
    <property type="match status" value="5"/>
</dbReference>
<dbReference type="PROSITE" id="PS51375">
    <property type="entry name" value="PPR"/>
    <property type="match status" value="2"/>
</dbReference>
<evidence type="ECO:0000313" key="5">
    <source>
        <dbReference type="Proteomes" id="UP000015105"/>
    </source>
</evidence>
<protein>
    <recommendedName>
        <fullName evidence="6">Pentacotripeptide-repeat region of PRORP domain-containing protein</fullName>
    </recommendedName>
</protein>
<evidence type="ECO:0000256" key="1">
    <source>
        <dbReference type="ARBA" id="ARBA00022737"/>
    </source>
</evidence>
<dbReference type="PANTHER" id="PTHR47926:SF423">
    <property type="entry name" value="REPEAT-CONTAINING PROTEIN, PUTATIVE-RELATED"/>
    <property type="match status" value="1"/>
</dbReference>
<evidence type="ECO:0000256" key="3">
    <source>
        <dbReference type="PROSITE-ProRule" id="PRU00708"/>
    </source>
</evidence>
<dbReference type="Proteomes" id="UP000015105">
    <property type="component" value="Chromosome 3D"/>
</dbReference>
<dbReference type="GO" id="GO:0003723">
    <property type="term" value="F:RNA binding"/>
    <property type="evidence" value="ECO:0007669"/>
    <property type="project" value="InterPro"/>
</dbReference>
<dbReference type="InterPro" id="IPR011990">
    <property type="entry name" value="TPR-like_helical_dom_sf"/>
</dbReference>
<proteinExistence type="predicted"/>
<feature type="repeat" description="PPR" evidence="3">
    <location>
        <begin position="38"/>
        <end position="72"/>
    </location>
</feature>
<dbReference type="Gene3D" id="1.25.40.10">
    <property type="entry name" value="Tetratricopeptide repeat domain"/>
    <property type="match status" value="1"/>
</dbReference>
<feature type="repeat" description="PPR" evidence="3">
    <location>
        <begin position="109"/>
        <end position="143"/>
    </location>
</feature>
<dbReference type="Gramene" id="AET3Gv20691700.4">
    <property type="protein sequence ID" value="AET3Gv20691700.4"/>
    <property type="gene ID" value="AET3Gv20691700"/>
</dbReference>
<dbReference type="GO" id="GO:0009451">
    <property type="term" value="P:RNA modification"/>
    <property type="evidence" value="ECO:0007669"/>
    <property type="project" value="InterPro"/>
</dbReference>
<keyword evidence="5" id="KW-1185">Reference proteome</keyword>
<reference evidence="4" key="3">
    <citation type="journal article" date="2017" name="Nature">
        <title>Genome sequence of the progenitor of the wheat D genome Aegilops tauschii.</title>
        <authorList>
            <person name="Luo M.C."/>
            <person name="Gu Y.Q."/>
            <person name="Puiu D."/>
            <person name="Wang H."/>
            <person name="Twardziok S.O."/>
            <person name="Deal K.R."/>
            <person name="Huo N."/>
            <person name="Zhu T."/>
            <person name="Wang L."/>
            <person name="Wang Y."/>
            <person name="McGuire P.E."/>
            <person name="Liu S."/>
            <person name="Long H."/>
            <person name="Ramasamy R.K."/>
            <person name="Rodriguez J.C."/>
            <person name="Van S.L."/>
            <person name="Yuan L."/>
            <person name="Wang Z."/>
            <person name="Xia Z."/>
            <person name="Xiao L."/>
            <person name="Anderson O.D."/>
            <person name="Ouyang S."/>
            <person name="Liang Y."/>
            <person name="Zimin A.V."/>
            <person name="Pertea G."/>
            <person name="Qi P."/>
            <person name="Bennetzen J.L."/>
            <person name="Dai X."/>
            <person name="Dawson M.W."/>
            <person name="Muller H.G."/>
            <person name="Kugler K."/>
            <person name="Rivarola-Duarte L."/>
            <person name="Spannagl M."/>
            <person name="Mayer K.F.X."/>
            <person name="Lu F.H."/>
            <person name="Bevan M.W."/>
            <person name="Leroy P."/>
            <person name="Li P."/>
            <person name="You F.M."/>
            <person name="Sun Q."/>
            <person name="Liu Z."/>
            <person name="Lyons E."/>
            <person name="Wicker T."/>
            <person name="Salzberg S.L."/>
            <person name="Devos K.M."/>
            <person name="Dvorak J."/>
        </authorList>
    </citation>
    <scope>NUCLEOTIDE SEQUENCE [LARGE SCALE GENOMIC DNA]</scope>
    <source>
        <strain evidence="4">cv. AL8/78</strain>
    </source>
</reference>
<reference evidence="4" key="5">
    <citation type="journal article" date="2021" name="G3 (Bethesda)">
        <title>Aegilops tauschii genome assembly Aet v5.0 features greater sequence contiguity and improved annotation.</title>
        <authorList>
            <person name="Wang L."/>
            <person name="Zhu T."/>
            <person name="Rodriguez J.C."/>
            <person name="Deal K.R."/>
            <person name="Dubcovsky J."/>
            <person name="McGuire P.E."/>
            <person name="Lux T."/>
            <person name="Spannagl M."/>
            <person name="Mayer K.F.X."/>
            <person name="Baldrich P."/>
            <person name="Meyers B.C."/>
            <person name="Huo N."/>
            <person name="Gu Y.Q."/>
            <person name="Zhou H."/>
            <person name="Devos K.M."/>
            <person name="Bennetzen J.L."/>
            <person name="Unver T."/>
            <person name="Budak H."/>
            <person name="Gulick P.J."/>
            <person name="Galiba G."/>
            <person name="Kalapos B."/>
            <person name="Nelson D.R."/>
            <person name="Li P."/>
            <person name="You F.M."/>
            <person name="Luo M.C."/>
            <person name="Dvorak J."/>
        </authorList>
    </citation>
    <scope>NUCLEOTIDE SEQUENCE [LARGE SCALE GENOMIC DNA]</scope>
    <source>
        <strain evidence="4">cv. AL8/78</strain>
    </source>
</reference>
<evidence type="ECO:0008006" key="6">
    <source>
        <dbReference type="Google" id="ProtNLM"/>
    </source>
</evidence>
<accession>A0A453FJ45</accession>
<reference evidence="5" key="2">
    <citation type="journal article" date="2017" name="Nat. Plants">
        <title>The Aegilops tauschii genome reveals multiple impacts of transposons.</title>
        <authorList>
            <person name="Zhao G."/>
            <person name="Zou C."/>
            <person name="Li K."/>
            <person name="Wang K."/>
            <person name="Li T."/>
            <person name="Gao L."/>
            <person name="Zhang X."/>
            <person name="Wang H."/>
            <person name="Yang Z."/>
            <person name="Liu X."/>
            <person name="Jiang W."/>
            <person name="Mao L."/>
            <person name="Kong X."/>
            <person name="Jiao Y."/>
            <person name="Jia J."/>
        </authorList>
    </citation>
    <scope>NUCLEOTIDE SEQUENCE [LARGE SCALE GENOMIC DNA]</scope>
    <source>
        <strain evidence="5">cv. AL8/78</strain>
    </source>
</reference>
<sequence length="266" mass="29865">VHQIHSLVTKLGYDAGAYNRAHMYQETKELLLHQQTSDNISWSILITACARNGDYAEAFGLFRQMRILGHHFDNYVAVSLLSICTKVNSLVLGRLVHGVIIKTSYGCSDTRTNNMLLDMYAKCGRIEDCLKAFEEMEDRNVISWTAVISGLALNGFSRKALAWFKAMEEAAVKPDKVAILAVLSACRHGGLVQEGMEIFKRMEAEYSTEAGMEHYICVVDMLCKCGHLKQADSVIRGMPFRPSTIIWRTFLQGCNTYGMLDTQVFS</sequence>
<dbReference type="FunFam" id="1.25.40.10:FF:000242">
    <property type="entry name" value="Pentatricopeptide repeat-containing protein"/>
    <property type="match status" value="1"/>
</dbReference>
<evidence type="ECO:0000313" key="4">
    <source>
        <dbReference type="EnsemblPlants" id="AET3Gv20691700.4"/>
    </source>
</evidence>
<keyword evidence="2" id="KW-0809">Transit peptide</keyword>
<dbReference type="EnsemblPlants" id="AET3Gv20691700.4">
    <property type="protein sequence ID" value="AET3Gv20691700.4"/>
    <property type="gene ID" value="AET3Gv20691700"/>
</dbReference>